<feature type="transmembrane region" description="Helical" evidence="1">
    <location>
        <begin position="6"/>
        <end position="33"/>
    </location>
</feature>
<dbReference type="EMBL" id="BCMI01000035">
    <property type="protein sequence ID" value="GAX07075.1"/>
    <property type="molecule type" value="Genomic_DNA"/>
</dbReference>
<evidence type="ECO:0000313" key="3">
    <source>
        <dbReference type="Proteomes" id="UP000198414"/>
    </source>
</evidence>
<keyword evidence="1" id="KW-1133">Transmembrane helix</keyword>
<comment type="caution">
    <text evidence="2">The sequence shown here is derived from an EMBL/GenBank/DDBJ whole genome shotgun (WGS) entry which is preliminary data.</text>
</comment>
<protein>
    <submittedName>
        <fullName evidence="2">Uncharacterized protein</fullName>
    </submittedName>
</protein>
<evidence type="ECO:0000256" key="1">
    <source>
        <dbReference type="SAM" id="Phobius"/>
    </source>
</evidence>
<name>A0A1Z5IZ63_9LACO</name>
<reference evidence="2 3" key="1">
    <citation type="submission" date="2015-11" db="EMBL/GenBank/DDBJ databases">
        <title>Draft genome sequences of new species of the genus Lactobacillus isolated from orchardgrass silage.</title>
        <authorList>
            <person name="Tohno M."/>
            <person name="Tanizawa Y."/>
            <person name="Arita M."/>
        </authorList>
    </citation>
    <scope>NUCLEOTIDE SEQUENCE [LARGE SCALE GENOMIC DNA]</scope>
    <source>
        <strain evidence="2 3">IWT25</strain>
    </source>
</reference>
<keyword evidence="1" id="KW-0472">Membrane</keyword>
<accession>A0A1Z5IZ63</accession>
<keyword evidence="1" id="KW-0812">Transmembrane</keyword>
<dbReference type="AlphaFoldDB" id="A0A1Z5IZ63"/>
<organism evidence="2 3">
    <name type="scientific">Secundilactobacillus pentosiphilus</name>
    <dbReference type="NCBI Taxonomy" id="1714682"/>
    <lineage>
        <taxon>Bacteria</taxon>
        <taxon>Bacillati</taxon>
        <taxon>Bacillota</taxon>
        <taxon>Bacilli</taxon>
        <taxon>Lactobacillales</taxon>
        <taxon>Lactobacillaceae</taxon>
        <taxon>Secundilactobacillus</taxon>
    </lineage>
</organism>
<dbReference type="Proteomes" id="UP000198414">
    <property type="component" value="Unassembled WGS sequence"/>
</dbReference>
<sequence>MNTQDYVYFGHCLVDGVIGLIAIAGISGIGWMIHEAIKNPHDFFGC</sequence>
<gene>
    <name evidence="2" type="ORF">IWT25_02423</name>
</gene>
<evidence type="ECO:0000313" key="2">
    <source>
        <dbReference type="EMBL" id="GAX07075.1"/>
    </source>
</evidence>
<proteinExistence type="predicted"/>